<dbReference type="EMBL" id="MK285064">
    <property type="protein sequence ID" value="QDB01313.1"/>
    <property type="molecule type" value="Genomic_DNA"/>
</dbReference>
<evidence type="ECO:0000313" key="1">
    <source>
        <dbReference type="EMBL" id="QDB01313.1"/>
    </source>
</evidence>
<dbReference type="RefSeq" id="WP_315644775.1">
    <property type="nucleotide sequence ID" value="NZ_JARJAT010000001.1"/>
</dbReference>
<dbReference type="AlphaFoldDB" id="A0A4Y5T5Q5"/>
<reference evidence="1" key="1">
    <citation type="journal article" date="2019" name="Pathogens">
        <title>In silico Identification of Novel Toxin Homologs and Associated Mobile Genetic Elements in Clostridium perfringens.</title>
        <authorList>
            <person name="Lacey J.A."/>
            <person name="Johanesen P.A."/>
            <person name="Lyras D."/>
            <person name="Moore R.J."/>
        </authorList>
    </citation>
    <scope>NUCLEOTIDE SEQUENCE</scope>
    <source>
        <strain evidence="1">T84</strain>
    </source>
</reference>
<protein>
    <submittedName>
        <fullName evidence="1">Uncharacterized protein</fullName>
    </submittedName>
</protein>
<sequence length="63" mass="7655">MIEKEKKIYTKTLDIKTIQKLIDIASYKDDMVHLLTREFIIQKDNLDKMNAYHMSVYQDIYKK</sequence>
<accession>A0A4Y5T5Q5</accession>
<organism evidence="1">
    <name type="scientific">Clostridium perfringens</name>
    <dbReference type="NCBI Taxonomy" id="1502"/>
    <lineage>
        <taxon>Bacteria</taxon>
        <taxon>Bacillati</taxon>
        <taxon>Bacillota</taxon>
        <taxon>Clostridia</taxon>
        <taxon>Eubacteriales</taxon>
        <taxon>Clostridiaceae</taxon>
        <taxon>Clostridium</taxon>
    </lineage>
</organism>
<proteinExistence type="predicted"/>
<name>A0A4Y5T5Q5_CLOPF</name>